<protein>
    <submittedName>
        <fullName evidence="2">Uncharacterized protein</fullName>
    </submittedName>
</protein>
<sequence length="217" mass="23548">MLIVLAEATGVNVATATKSCMPDDKLAGWSTEARRPETVSNIGASGDLYGHATQLATVQVFRSGDSIRPTGLHENGPAAPESRFSSAASTSNTIDENETRKPSSFTALSRHIAAWTNTMNAVAMPQPARLVQGAPAPQADRLIETGDPDYSSAALSLTGHKAGMRWLLARRLIERSGRAFRSRRLDLTKRRYAPNLSANWMCRRSLRRFRGGLSPRG</sequence>
<feature type="region of interest" description="Disordered" evidence="1">
    <location>
        <begin position="66"/>
        <end position="103"/>
    </location>
</feature>
<reference evidence="2 3" key="1">
    <citation type="submission" date="2023-04" db="EMBL/GenBank/DDBJ databases">
        <title>Australian commercial rhizobial inoculants.</title>
        <authorList>
            <person name="Kohlmeier M.G."/>
            <person name="O'Hara G.W."/>
            <person name="Colombi E."/>
            <person name="Ramsay J.P."/>
            <person name="Terpolilli J."/>
        </authorList>
    </citation>
    <scope>NUCLEOTIDE SEQUENCE [LARGE SCALE GENOMIC DNA]</scope>
    <source>
        <strain evidence="2 3">CB627</strain>
    </source>
</reference>
<evidence type="ECO:0000313" key="2">
    <source>
        <dbReference type="EMBL" id="WFU62853.1"/>
    </source>
</evidence>
<proteinExistence type="predicted"/>
<dbReference type="RefSeq" id="WP_310879723.1">
    <property type="nucleotide sequence ID" value="NZ_CP121646.1"/>
</dbReference>
<keyword evidence="3" id="KW-1185">Reference proteome</keyword>
<gene>
    <name evidence="2" type="ORF">QA636_36390</name>
</gene>
<dbReference type="Gene3D" id="3.40.190.10">
    <property type="entry name" value="Periplasmic binding protein-like II"/>
    <property type="match status" value="1"/>
</dbReference>
<feature type="compositionally biased region" description="Polar residues" evidence="1">
    <location>
        <begin position="83"/>
        <end position="94"/>
    </location>
</feature>
<dbReference type="Proteomes" id="UP001221546">
    <property type="component" value="Chromosome"/>
</dbReference>
<evidence type="ECO:0000256" key="1">
    <source>
        <dbReference type="SAM" id="MobiDB-lite"/>
    </source>
</evidence>
<evidence type="ECO:0000313" key="3">
    <source>
        <dbReference type="Proteomes" id="UP001221546"/>
    </source>
</evidence>
<dbReference type="EMBL" id="CP121646">
    <property type="protein sequence ID" value="WFU62853.1"/>
    <property type="molecule type" value="Genomic_DNA"/>
</dbReference>
<accession>A0ABY8JFV3</accession>
<organism evidence="2 3">
    <name type="scientific">Bradyrhizobium brasilense</name>
    <dbReference type="NCBI Taxonomy" id="1419277"/>
    <lineage>
        <taxon>Bacteria</taxon>
        <taxon>Pseudomonadati</taxon>
        <taxon>Pseudomonadota</taxon>
        <taxon>Alphaproteobacteria</taxon>
        <taxon>Hyphomicrobiales</taxon>
        <taxon>Nitrobacteraceae</taxon>
        <taxon>Bradyrhizobium</taxon>
    </lineage>
</organism>
<name>A0ABY8JFV3_9BRAD</name>